<name>A0A915K497_ROMCU</name>
<evidence type="ECO:0000313" key="2">
    <source>
        <dbReference type="WBParaSite" id="nRc.2.0.1.t33590-RA"/>
    </source>
</evidence>
<keyword evidence="1" id="KW-1185">Reference proteome</keyword>
<sequence>MLLNRKMSRISGVFKAALTLHGIATAVVTNLTALGKTNVKYDWLHVTCTEIRLVTTAVTVAVINAA</sequence>
<protein>
    <submittedName>
        <fullName evidence="2">Secreted protein</fullName>
    </submittedName>
</protein>
<proteinExistence type="predicted"/>
<dbReference type="WBParaSite" id="nRc.2.0.1.t33590-RA">
    <property type="protein sequence ID" value="nRc.2.0.1.t33590-RA"/>
    <property type="gene ID" value="nRc.2.0.1.g33590"/>
</dbReference>
<reference evidence="2" key="1">
    <citation type="submission" date="2022-11" db="UniProtKB">
        <authorList>
            <consortium name="WormBaseParasite"/>
        </authorList>
    </citation>
    <scope>IDENTIFICATION</scope>
</reference>
<organism evidence="1 2">
    <name type="scientific">Romanomermis culicivorax</name>
    <name type="common">Nematode worm</name>
    <dbReference type="NCBI Taxonomy" id="13658"/>
    <lineage>
        <taxon>Eukaryota</taxon>
        <taxon>Metazoa</taxon>
        <taxon>Ecdysozoa</taxon>
        <taxon>Nematoda</taxon>
        <taxon>Enoplea</taxon>
        <taxon>Dorylaimia</taxon>
        <taxon>Mermithida</taxon>
        <taxon>Mermithoidea</taxon>
        <taxon>Mermithidae</taxon>
        <taxon>Romanomermis</taxon>
    </lineage>
</organism>
<dbReference type="Proteomes" id="UP000887565">
    <property type="component" value="Unplaced"/>
</dbReference>
<evidence type="ECO:0000313" key="1">
    <source>
        <dbReference type="Proteomes" id="UP000887565"/>
    </source>
</evidence>
<accession>A0A915K497</accession>
<dbReference type="AlphaFoldDB" id="A0A915K497"/>